<dbReference type="AlphaFoldDB" id="A0A1I6SF26"/>
<dbReference type="EMBL" id="FOZW01000004">
    <property type="protein sequence ID" value="SFS75420.1"/>
    <property type="molecule type" value="Genomic_DNA"/>
</dbReference>
<gene>
    <name evidence="2" type="ORF">SAMN04488050_104317</name>
</gene>
<keyword evidence="3" id="KW-1185">Reference proteome</keyword>
<dbReference type="SUPFAM" id="SSF52540">
    <property type="entry name" value="P-loop containing nucleoside triphosphate hydrolases"/>
    <property type="match status" value="1"/>
</dbReference>
<accession>A0A1I6SF26</accession>
<sequence>MFGLRRIGKSTLRRHLQEVLAAEGRQVAFIDGQGLHSLAAFLSGLSSETGQDGGLWGRALKAVASGPAQKTLAALGQGEKLEAAALSAYWQHVATAIKAALADGARPVLIVDEFSYLIQNMVNGDGAEDVDRLLGSMREWREAGMQMLLTGSIGVTQLARRQGLNLEHLNDLQQFSVPELTDEEARQFIASATYRAGPRWTEKHTEAFMAECSALYPCFLVKGLQEVGTEYPVTPEQFANVFELRVRPDLHADFYEQFNKRFHQYRSLSRNELTGLILPALKTIMTAEGSTEQGELLVREPFTRVDLDVALGMLVEDGFAHFSEDREGNRFWKPGSRLAHNWWRRAKLL</sequence>
<dbReference type="Proteomes" id="UP000199392">
    <property type="component" value="Unassembled WGS sequence"/>
</dbReference>
<evidence type="ECO:0000259" key="1">
    <source>
        <dbReference type="Pfam" id="PF13401"/>
    </source>
</evidence>
<dbReference type="InterPro" id="IPR049945">
    <property type="entry name" value="AAA_22"/>
</dbReference>
<organism evidence="2 3">
    <name type="scientific">Alloyangia pacifica</name>
    <dbReference type="NCBI Taxonomy" id="311180"/>
    <lineage>
        <taxon>Bacteria</taxon>
        <taxon>Pseudomonadati</taxon>
        <taxon>Pseudomonadota</taxon>
        <taxon>Alphaproteobacteria</taxon>
        <taxon>Rhodobacterales</taxon>
        <taxon>Roseobacteraceae</taxon>
        <taxon>Alloyangia</taxon>
    </lineage>
</organism>
<reference evidence="3" key="1">
    <citation type="submission" date="2016-10" db="EMBL/GenBank/DDBJ databases">
        <authorList>
            <person name="Varghese N."/>
            <person name="Submissions S."/>
        </authorList>
    </citation>
    <scope>NUCLEOTIDE SEQUENCE [LARGE SCALE GENOMIC DNA]</scope>
    <source>
        <strain evidence="3">DSM 26894</strain>
    </source>
</reference>
<dbReference type="Pfam" id="PF13401">
    <property type="entry name" value="AAA_22"/>
    <property type="match status" value="1"/>
</dbReference>
<evidence type="ECO:0000313" key="2">
    <source>
        <dbReference type="EMBL" id="SFS75420.1"/>
    </source>
</evidence>
<dbReference type="InterPro" id="IPR027417">
    <property type="entry name" value="P-loop_NTPase"/>
</dbReference>
<dbReference type="GO" id="GO:0016887">
    <property type="term" value="F:ATP hydrolysis activity"/>
    <property type="evidence" value="ECO:0007669"/>
    <property type="project" value="InterPro"/>
</dbReference>
<evidence type="ECO:0000313" key="3">
    <source>
        <dbReference type="Proteomes" id="UP000199392"/>
    </source>
</evidence>
<name>A0A1I6SF26_9RHOB</name>
<proteinExistence type="predicted"/>
<dbReference type="Gene3D" id="3.40.50.300">
    <property type="entry name" value="P-loop containing nucleotide triphosphate hydrolases"/>
    <property type="match status" value="1"/>
</dbReference>
<protein>
    <recommendedName>
        <fullName evidence="1">ORC1/DEAH AAA+ ATPase domain-containing protein</fullName>
    </recommendedName>
</protein>
<dbReference type="PANTHER" id="PTHR34301">
    <property type="entry name" value="DNA-BINDING PROTEIN-RELATED"/>
    <property type="match status" value="1"/>
</dbReference>
<feature type="domain" description="ORC1/DEAH AAA+ ATPase" evidence="1">
    <location>
        <begin position="2"/>
        <end position="155"/>
    </location>
</feature>
<dbReference type="PANTHER" id="PTHR34301:SF8">
    <property type="entry name" value="ATPASE DOMAIN-CONTAINING PROTEIN"/>
    <property type="match status" value="1"/>
</dbReference>